<dbReference type="InterPro" id="IPR041698">
    <property type="entry name" value="Methyltransf_25"/>
</dbReference>
<gene>
    <name evidence="2" type="ORF">FHX81_0143</name>
</gene>
<keyword evidence="2" id="KW-0489">Methyltransferase</keyword>
<dbReference type="AlphaFoldDB" id="A0A543J4Z3"/>
<keyword evidence="3" id="KW-1185">Reference proteome</keyword>
<comment type="caution">
    <text evidence="2">The sequence shown here is derived from an EMBL/GenBank/DDBJ whole genome shotgun (WGS) entry which is preliminary data.</text>
</comment>
<name>A0A543J4Z3_9PSEU</name>
<protein>
    <submittedName>
        <fullName evidence="2">Methyltransferase family protein</fullName>
    </submittedName>
</protein>
<dbReference type="PANTHER" id="PTHR43591">
    <property type="entry name" value="METHYLTRANSFERASE"/>
    <property type="match status" value="1"/>
</dbReference>
<dbReference type="CDD" id="cd02440">
    <property type="entry name" value="AdoMet_MTases"/>
    <property type="match status" value="1"/>
</dbReference>
<dbReference type="OrthoDB" id="9810247at2"/>
<dbReference type="Pfam" id="PF13649">
    <property type="entry name" value="Methyltransf_25"/>
    <property type="match status" value="1"/>
</dbReference>
<dbReference type="GO" id="GO:0008168">
    <property type="term" value="F:methyltransferase activity"/>
    <property type="evidence" value="ECO:0007669"/>
    <property type="project" value="UniProtKB-KW"/>
</dbReference>
<dbReference type="GO" id="GO:0032259">
    <property type="term" value="P:methylation"/>
    <property type="evidence" value="ECO:0007669"/>
    <property type="project" value="UniProtKB-KW"/>
</dbReference>
<evidence type="ECO:0000313" key="2">
    <source>
        <dbReference type="EMBL" id="TQM77896.1"/>
    </source>
</evidence>
<accession>A0A543J4Z3</accession>
<sequence length="188" mass="20628">MSTTYFDRERGASYDRRATRLLGGLYRRVAADVAAVAGPGAVVLEFAPGPGRLLHEPAARRTDLVLGGVDVSTDMVALARAARRPPPAARRASRITFEVGDVTALPRPDDGVDVVVSTLSLREWPDRRRAVVELGRVLRPGGVPLVYDFRFARVEPELFSDFVDVRRVPVRPEWWPVAVFVGVRASAV</sequence>
<dbReference type="Gene3D" id="3.40.50.150">
    <property type="entry name" value="Vaccinia Virus protein VP39"/>
    <property type="match status" value="1"/>
</dbReference>
<dbReference type="EMBL" id="VFPP01000001">
    <property type="protein sequence ID" value="TQM77896.1"/>
    <property type="molecule type" value="Genomic_DNA"/>
</dbReference>
<dbReference type="Proteomes" id="UP000316628">
    <property type="component" value="Unassembled WGS sequence"/>
</dbReference>
<reference evidence="2 3" key="1">
    <citation type="submission" date="2019-06" db="EMBL/GenBank/DDBJ databases">
        <title>Sequencing the genomes of 1000 actinobacteria strains.</title>
        <authorList>
            <person name="Klenk H.-P."/>
        </authorList>
    </citation>
    <scope>NUCLEOTIDE SEQUENCE [LARGE SCALE GENOMIC DNA]</scope>
    <source>
        <strain evidence="2 3">DSM 45456</strain>
    </source>
</reference>
<evidence type="ECO:0000313" key="3">
    <source>
        <dbReference type="Proteomes" id="UP000316628"/>
    </source>
</evidence>
<dbReference type="InterPro" id="IPR029063">
    <property type="entry name" value="SAM-dependent_MTases_sf"/>
</dbReference>
<organism evidence="2 3">
    <name type="scientific">Saccharothrix saharensis</name>
    <dbReference type="NCBI Taxonomy" id="571190"/>
    <lineage>
        <taxon>Bacteria</taxon>
        <taxon>Bacillati</taxon>
        <taxon>Actinomycetota</taxon>
        <taxon>Actinomycetes</taxon>
        <taxon>Pseudonocardiales</taxon>
        <taxon>Pseudonocardiaceae</taxon>
        <taxon>Saccharothrix</taxon>
    </lineage>
</organism>
<keyword evidence="2" id="KW-0808">Transferase</keyword>
<feature type="domain" description="Methyltransferase" evidence="1">
    <location>
        <begin position="43"/>
        <end position="142"/>
    </location>
</feature>
<proteinExistence type="predicted"/>
<dbReference type="SUPFAM" id="SSF53335">
    <property type="entry name" value="S-adenosyl-L-methionine-dependent methyltransferases"/>
    <property type="match status" value="1"/>
</dbReference>
<evidence type="ECO:0000259" key="1">
    <source>
        <dbReference type="Pfam" id="PF13649"/>
    </source>
</evidence>
<dbReference type="RefSeq" id="WP_141974721.1">
    <property type="nucleotide sequence ID" value="NZ_VFPP01000001.1"/>
</dbReference>